<dbReference type="Pfam" id="PF12884">
    <property type="entry name" value="TORC_N"/>
    <property type="match status" value="1"/>
</dbReference>
<evidence type="ECO:0000256" key="9">
    <source>
        <dbReference type="ARBA" id="ARBA00023242"/>
    </source>
</evidence>
<evidence type="ECO:0000256" key="2">
    <source>
        <dbReference type="ARBA" id="ARBA00004496"/>
    </source>
</evidence>
<dbReference type="GO" id="GO:0005634">
    <property type="term" value="C:nucleus"/>
    <property type="evidence" value="ECO:0007669"/>
    <property type="project" value="UniProtKB-SubCell"/>
</dbReference>
<dbReference type="InterPro" id="IPR024783">
    <property type="entry name" value="TORC_N"/>
</dbReference>
<feature type="domain" description="Transducer of regulated CREB activity N-terminal" evidence="10">
    <location>
        <begin position="85"/>
        <end position="120"/>
    </location>
</feature>
<dbReference type="PANTHER" id="PTHR13589">
    <property type="entry name" value="CREB-REGULATED TRANSCRIPTION COACTIVATOR"/>
    <property type="match status" value="1"/>
</dbReference>
<keyword evidence="9" id="KW-0539">Nucleus</keyword>
<name>A0ABD2AWL3_VESMC</name>
<reference evidence="11 12" key="1">
    <citation type="journal article" date="2024" name="Ann. Entomol. Soc. Am.">
        <title>Genomic analyses of the southern and eastern yellowjacket wasps (Hymenoptera: Vespidae) reveal evolutionary signatures of social life.</title>
        <authorList>
            <person name="Catto M.A."/>
            <person name="Caine P.B."/>
            <person name="Orr S.E."/>
            <person name="Hunt B.G."/>
            <person name="Goodisman M.A.D."/>
        </authorList>
    </citation>
    <scope>NUCLEOTIDE SEQUENCE [LARGE SCALE GENOMIC DNA]</scope>
    <source>
        <strain evidence="11">232</strain>
        <tissue evidence="11">Head and thorax</tissue>
    </source>
</reference>
<evidence type="ECO:0000256" key="1">
    <source>
        <dbReference type="ARBA" id="ARBA00004123"/>
    </source>
</evidence>
<sequence length="125" mass="14575">MIETFLPIGIEYRIQKKKKDDRRYLDITNKHVFLDSKGIYLTDATHTQLIRRRTYVFVQSLSVCVVRSRKSPVAATKRERAIMANPRKFSEKIALLNQKEAQETAAFEAIMREVSDVTSRVRKSQ</sequence>
<evidence type="ECO:0000256" key="7">
    <source>
        <dbReference type="ARBA" id="ARBA00023159"/>
    </source>
</evidence>
<evidence type="ECO:0000256" key="4">
    <source>
        <dbReference type="ARBA" id="ARBA00022490"/>
    </source>
</evidence>
<proteinExistence type="inferred from homology"/>
<gene>
    <name evidence="11" type="ORF">V1477_018417</name>
</gene>
<evidence type="ECO:0000313" key="12">
    <source>
        <dbReference type="Proteomes" id="UP001607303"/>
    </source>
</evidence>
<comment type="similarity">
    <text evidence="3">Belongs to the TORC family.</text>
</comment>
<keyword evidence="8" id="KW-0804">Transcription</keyword>
<keyword evidence="12" id="KW-1185">Reference proteome</keyword>
<comment type="subcellular location">
    <subcellularLocation>
        <location evidence="2">Cytoplasm</location>
    </subcellularLocation>
    <subcellularLocation>
        <location evidence="1">Nucleus</location>
    </subcellularLocation>
</comment>
<dbReference type="EMBL" id="JAYRBN010000111">
    <property type="protein sequence ID" value="KAL2725012.1"/>
    <property type="molecule type" value="Genomic_DNA"/>
</dbReference>
<comment type="caution">
    <text evidence="11">The sequence shown here is derived from an EMBL/GenBank/DDBJ whole genome shotgun (WGS) entry which is preliminary data.</text>
</comment>
<evidence type="ECO:0000259" key="10">
    <source>
        <dbReference type="Pfam" id="PF12884"/>
    </source>
</evidence>
<keyword evidence="4" id="KW-0963">Cytoplasm</keyword>
<dbReference type="PANTHER" id="PTHR13589:SF15">
    <property type="entry name" value="CREB-REGULATED TRANSCRIPTION COACTIVATOR, ISOFORM B"/>
    <property type="match status" value="1"/>
</dbReference>
<protein>
    <submittedName>
        <fullName evidence="11">CREB-regulated transcription coactivator 1 isoform X5</fullName>
    </submittedName>
</protein>
<evidence type="ECO:0000313" key="11">
    <source>
        <dbReference type="EMBL" id="KAL2725012.1"/>
    </source>
</evidence>
<evidence type="ECO:0000256" key="3">
    <source>
        <dbReference type="ARBA" id="ARBA00007167"/>
    </source>
</evidence>
<keyword evidence="7" id="KW-0010">Activator</keyword>
<dbReference type="Proteomes" id="UP001607303">
    <property type="component" value="Unassembled WGS sequence"/>
</dbReference>
<keyword evidence="6" id="KW-0805">Transcription regulation</keyword>
<dbReference type="AlphaFoldDB" id="A0ABD2AWL3"/>
<evidence type="ECO:0000256" key="6">
    <source>
        <dbReference type="ARBA" id="ARBA00023015"/>
    </source>
</evidence>
<accession>A0ABD2AWL3</accession>
<dbReference type="InterPro" id="IPR024786">
    <property type="entry name" value="TORC"/>
</dbReference>
<dbReference type="GO" id="GO:0005737">
    <property type="term" value="C:cytoplasm"/>
    <property type="evidence" value="ECO:0007669"/>
    <property type="project" value="UniProtKB-SubCell"/>
</dbReference>
<evidence type="ECO:0000256" key="8">
    <source>
        <dbReference type="ARBA" id="ARBA00023163"/>
    </source>
</evidence>
<evidence type="ECO:0000256" key="5">
    <source>
        <dbReference type="ARBA" id="ARBA00022553"/>
    </source>
</evidence>
<organism evidence="11 12">
    <name type="scientific">Vespula maculifrons</name>
    <name type="common">Eastern yellow jacket</name>
    <name type="synonym">Wasp</name>
    <dbReference type="NCBI Taxonomy" id="7453"/>
    <lineage>
        <taxon>Eukaryota</taxon>
        <taxon>Metazoa</taxon>
        <taxon>Ecdysozoa</taxon>
        <taxon>Arthropoda</taxon>
        <taxon>Hexapoda</taxon>
        <taxon>Insecta</taxon>
        <taxon>Pterygota</taxon>
        <taxon>Neoptera</taxon>
        <taxon>Endopterygota</taxon>
        <taxon>Hymenoptera</taxon>
        <taxon>Apocrita</taxon>
        <taxon>Aculeata</taxon>
        <taxon>Vespoidea</taxon>
        <taxon>Vespidae</taxon>
        <taxon>Vespinae</taxon>
        <taxon>Vespula</taxon>
    </lineage>
</organism>
<keyword evidence="5" id="KW-0597">Phosphoprotein</keyword>